<dbReference type="AlphaFoldDB" id="A0A4V6Y8L0"/>
<dbReference type="Gramene" id="TKW23806">
    <property type="protein sequence ID" value="TKW23806"/>
    <property type="gene ID" value="SEVIR_3G011100v2"/>
</dbReference>
<protein>
    <submittedName>
        <fullName evidence="1">Uncharacterized protein</fullName>
    </submittedName>
</protein>
<evidence type="ECO:0000313" key="2">
    <source>
        <dbReference type="Proteomes" id="UP000298652"/>
    </source>
</evidence>
<proteinExistence type="predicted"/>
<dbReference type="EMBL" id="CM016554">
    <property type="protein sequence ID" value="TKW23806.1"/>
    <property type="molecule type" value="Genomic_DNA"/>
</dbReference>
<name>A0A4V6Y8L0_SETVI</name>
<evidence type="ECO:0000313" key="1">
    <source>
        <dbReference type="EMBL" id="TKW23806.1"/>
    </source>
</evidence>
<organism evidence="1 2">
    <name type="scientific">Setaria viridis</name>
    <name type="common">Green bristlegrass</name>
    <name type="synonym">Setaria italica subsp. viridis</name>
    <dbReference type="NCBI Taxonomy" id="4556"/>
    <lineage>
        <taxon>Eukaryota</taxon>
        <taxon>Viridiplantae</taxon>
        <taxon>Streptophyta</taxon>
        <taxon>Embryophyta</taxon>
        <taxon>Tracheophyta</taxon>
        <taxon>Spermatophyta</taxon>
        <taxon>Magnoliopsida</taxon>
        <taxon>Liliopsida</taxon>
        <taxon>Poales</taxon>
        <taxon>Poaceae</taxon>
        <taxon>PACMAD clade</taxon>
        <taxon>Panicoideae</taxon>
        <taxon>Panicodae</taxon>
        <taxon>Paniceae</taxon>
        <taxon>Cenchrinae</taxon>
        <taxon>Setaria</taxon>
    </lineage>
</organism>
<accession>A0A4V6Y8L0</accession>
<reference evidence="1" key="1">
    <citation type="submission" date="2019-03" db="EMBL/GenBank/DDBJ databases">
        <title>WGS assembly of Setaria viridis.</title>
        <authorList>
            <person name="Huang P."/>
            <person name="Jenkins J."/>
            <person name="Grimwood J."/>
            <person name="Barry K."/>
            <person name="Healey A."/>
            <person name="Mamidi S."/>
            <person name="Sreedasyam A."/>
            <person name="Shu S."/>
            <person name="Feldman M."/>
            <person name="Wu J."/>
            <person name="Yu Y."/>
            <person name="Chen C."/>
            <person name="Johnson J."/>
            <person name="Rokhsar D."/>
            <person name="Baxter I."/>
            <person name="Schmutz J."/>
            <person name="Brutnell T."/>
            <person name="Kellogg E."/>
        </authorList>
    </citation>
    <scope>NUCLEOTIDE SEQUENCE [LARGE SCALE GENOMIC DNA]</scope>
</reference>
<keyword evidence="2" id="KW-1185">Reference proteome</keyword>
<gene>
    <name evidence="1" type="ORF">SEVIR_3G011100v2</name>
</gene>
<dbReference type="Proteomes" id="UP000298652">
    <property type="component" value="Chromosome 3"/>
</dbReference>
<sequence length="140" mass="14675">MATDAAGGDTSLDMPQVVAGRVWGLAGSGQTVVGAAGGAVDKAARPEDTNQQRPPLPCYPPRLCQFACSLCFCTSACNLHARSQDHQAPFLPFDHLMIINHHDARSDADAHPSICTRPRSGCLAAPLPLLSIDIPLCSAT</sequence>